<dbReference type="RefSeq" id="WP_307490643.1">
    <property type="nucleotide sequence ID" value="NZ_JAUSVB010000001.1"/>
</dbReference>
<accession>A0ABU0ECB0</accession>
<evidence type="ECO:0000313" key="2">
    <source>
        <dbReference type="Proteomes" id="UP001239626"/>
    </source>
</evidence>
<name>A0ABU0ECB0_9CELL</name>
<protein>
    <submittedName>
        <fullName evidence="1">Uncharacterized protein</fullName>
    </submittedName>
</protein>
<comment type="caution">
    <text evidence="1">The sequence shown here is derived from an EMBL/GenBank/DDBJ whole genome shotgun (WGS) entry which is preliminary data.</text>
</comment>
<sequence>MDVTTTNHSPTRRLVAIGVVAAGLCVAGTGIAAAAAPTSALSRSVTEILQSAGVDWSTMPEGYTPEQYEAFWGAGYTPENVEELGALWNLEATETKARAGQLILDGQPVPVPAGGSTPTEPAVVLTDEQFEAFWNAGYTAEDIEAIGAIWHSEFVETKARVGQMILDGQTPPVPPSGTPAGQS</sequence>
<evidence type="ECO:0000313" key="1">
    <source>
        <dbReference type="EMBL" id="MDQ0372905.1"/>
    </source>
</evidence>
<dbReference type="Proteomes" id="UP001239626">
    <property type="component" value="Unassembled WGS sequence"/>
</dbReference>
<reference evidence="1 2" key="1">
    <citation type="submission" date="2023-07" db="EMBL/GenBank/DDBJ databases">
        <title>Sorghum-associated microbial communities from plants grown in Nebraska, USA.</title>
        <authorList>
            <person name="Schachtman D."/>
        </authorList>
    </citation>
    <scope>NUCLEOTIDE SEQUENCE [LARGE SCALE GENOMIC DNA]</scope>
    <source>
        <strain evidence="1 2">BE332</strain>
    </source>
</reference>
<keyword evidence="2" id="KW-1185">Reference proteome</keyword>
<proteinExistence type="predicted"/>
<gene>
    <name evidence="1" type="ORF">J2X26_001202</name>
</gene>
<organism evidence="1 2">
    <name type="scientific">Cellulomonas humilata</name>
    <dbReference type="NCBI Taxonomy" id="144055"/>
    <lineage>
        <taxon>Bacteria</taxon>
        <taxon>Bacillati</taxon>
        <taxon>Actinomycetota</taxon>
        <taxon>Actinomycetes</taxon>
        <taxon>Micrococcales</taxon>
        <taxon>Cellulomonadaceae</taxon>
        <taxon>Cellulomonas</taxon>
    </lineage>
</organism>
<dbReference type="EMBL" id="JAUSVB010000001">
    <property type="protein sequence ID" value="MDQ0372905.1"/>
    <property type="molecule type" value="Genomic_DNA"/>
</dbReference>